<proteinExistence type="predicted"/>
<keyword evidence="2" id="KW-0489">Methyltransferase</keyword>
<evidence type="ECO:0000313" key="3">
    <source>
        <dbReference type="Proteomes" id="UP000595197"/>
    </source>
</evidence>
<dbReference type="Proteomes" id="UP000595197">
    <property type="component" value="Chromosome"/>
</dbReference>
<dbReference type="InterPro" id="IPR029063">
    <property type="entry name" value="SAM-dependent_MTases_sf"/>
</dbReference>
<organism evidence="2 3">
    <name type="scientific">Skermanella cutis</name>
    <dbReference type="NCBI Taxonomy" id="2775420"/>
    <lineage>
        <taxon>Bacteria</taxon>
        <taxon>Pseudomonadati</taxon>
        <taxon>Pseudomonadota</taxon>
        <taxon>Alphaproteobacteria</taxon>
        <taxon>Rhodospirillales</taxon>
        <taxon>Azospirillaceae</taxon>
        <taxon>Skermanella</taxon>
    </lineage>
</organism>
<evidence type="ECO:0000259" key="1">
    <source>
        <dbReference type="Pfam" id="PF05050"/>
    </source>
</evidence>
<protein>
    <submittedName>
        <fullName evidence="2">FkbM family methyltransferase</fullName>
    </submittedName>
</protein>
<dbReference type="InterPro" id="IPR052514">
    <property type="entry name" value="SAM-dependent_MTase"/>
</dbReference>
<dbReference type="PANTHER" id="PTHR34203">
    <property type="entry name" value="METHYLTRANSFERASE, FKBM FAMILY PROTEIN"/>
    <property type="match status" value="1"/>
</dbReference>
<dbReference type="NCBIfam" id="TIGR01444">
    <property type="entry name" value="fkbM_fam"/>
    <property type="match status" value="1"/>
</dbReference>
<gene>
    <name evidence="2" type="ORF">IGS68_25545</name>
</gene>
<dbReference type="Pfam" id="PF05050">
    <property type="entry name" value="Methyltransf_21"/>
    <property type="match status" value="1"/>
</dbReference>
<sequence>MTLLLDMVSRRVSYEPHVTAVFKRFLKPGMSVLDIGANIGFFTMLSAHLVGPEGHVLAVEPNPANARMIEASRRLNGFRHVTVLQVAAGRQPGILALNVTHSNGTTAAVSEDLGGILGATTVPVINLDAVAPAAVDFIKIDVEGAEGAAMEGLEQTLTRCRPVIASEFSPDMMSGISLCTGPDYLRFLNKHGYGISVINHDGTVTDHGRNVEAVMEAYRRSGVDHIDILAQPQG</sequence>
<dbReference type="GO" id="GO:0032259">
    <property type="term" value="P:methylation"/>
    <property type="evidence" value="ECO:0007669"/>
    <property type="project" value="UniProtKB-KW"/>
</dbReference>
<dbReference type="PANTHER" id="PTHR34203:SF15">
    <property type="entry name" value="SLL1173 PROTEIN"/>
    <property type="match status" value="1"/>
</dbReference>
<dbReference type="GO" id="GO:0008168">
    <property type="term" value="F:methyltransferase activity"/>
    <property type="evidence" value="ECO:0007669"/>
    <property type="project" value="UniProtKB-KW"/>
</dbReference>
<evidence type="ECO:0000313" key="2">
    <source>
        <dbReference type="EMBL" id="QQP89311.1"/>
    </source>
</evidence>
<name>A0ABX7B886_9PROT</name>
<dbReference type="SUPFAM" id="SSF53335">
    <property type="entry name" value="S-adenosyl-L-methionine-dependent methyltransferases"/>
    <property type="match status" value="1"/>
</dbReference>
<accession>A0ABX7B886</accession>
<keyword evidence="2" id="KW-0808">Transferase</keyword>
<dbReference type="Gene3D" id="3.40.50.150">
    <property type="entry name" value="Vaccinia Virus protein VP39"/>
    <property type="match status" value="1"/>
</dbReference>
<dbReference type="EMBL" id="CP067420">
    <property type="protein sequence ID" value="QQP89311.1"/>
    <property type="molecule type" value="Genomic_DNA"/>
</dbReference>
<dbReference type="InterPro" id="IPR006342">
    <property type="entry name" value="FkbM_mtfrase"/>
</dbReference>
<dbReference type="RefSeq" id="WP_201075412.1">
    <property type="nucleotide sequence ID" value="NZ_CP067420.1"/>
</dbReference>
<reference evidence="2" key="1">
    <citation type="submission" date="2021-02" db="EMBL/GenBank/DDBJ databases">
        <title>Skermanella TT6 skin isolate.</title>
        <authorList>
            <person name="Lee K."/>
            <person name="Ganzorig M."/>
        </authorList>
    </citation>
    <scope>NUCLEOTIDE SEQUENCE</scope>
    <source>
        <strain evidence="2">TT6</strain>
    </source>
</reference>
<keyword evidence="3" id="KW-1185">Reference proteome</keyword>
<feature type="domain" description="Methyltransferase FkbM" evidence="1">
    <location>
        <begin position="34"/>
        <end position="193"/>
    </location>
</feature>